<proteinExistence type="predicted"/>
<dbReference type="GO" id="GO:0046983">
    <property type="term" value="F:protein dimerization activity"/>
    <property type="evidence" value="ECO:0007669"/>
    <property type="project" value="InterPro"/>
</dbReference>
<dbReference type="InterPro" id="IPR037208">
    <property type="entry name" value="Spo0E-like_sf"/>
</dbReference>
<protein>
    <submittedName>
        <fullName evidence="1">Transcriptional regulator, RpiR family</fullName>
    </submittedName>
</protein>
<dbReference type="OrthoDB" id="1740049at2"/>
<organism evidence="1 2">
    <name type="scientific">Ruminiclostridium papyrosolvens DSM 2782</name>
    <dbReference type="NCBI Taxonomy" id="588581"/>
    <lineage>
        <taxon>Bacteria</taxon>
        <taxon>Bacillati</taxon>
        <taxon>Bacillota</taxon>
        <taxon>Clostridia</taxon>
        <taxon>Eubacteriales</taxon>
        <taxon>Oscillospiraceae</taxon>
        <taxon>Ruminiclostridium</taxon>
    </lineage>
</organism>
<name>F1T7U0_9FIRM</name>
<dbReference type="Gene3D" id="4.10.280.10">
    <property type="entry name" value="Helix-loop-helix DNA-binding domain"/>
    <property type="match status" value="1"/>
</dbReference>
<dbReference type="Proteomes" id="UP000003860">
    <property type="component" value="Unassembled WGS sequence"/>
</dbReference>
<reference evidence="1" key="2">
    <citation type="submission" date="2011-01" db="EMBL/GenBank/DDBJ databases">
        <title>The Non-contiguous Finished genome of Clostridium papyrosolvens.</title>
        <authorList>
            <person name="Lucas S."/>
            <person name="Copeland A."/>
            <person name="Lapidus A."/>
            <person name="Cheng J.-F."/>
            <person name="Goodwin L."/>
            <person name="Pitluck S."/>
            <person name="Misra M."/>
            <person name="Chertkov O."/>
            <person name="Detter J.C."/>
            <person name="Han C."/>
            <person name="Tapia R."/>
            <person name="Land M."/>
            <person name="Hauser L."/>
            <person name="Kyrpides N."/>
            <person name="Ivanova N."/>
            <person name="Pagani I."/>
            <person name="Mouttaki H."/>
            <person name="He Z."/>
            <person name="Zhou J."/>
            <person name="Hemme C.L."/>
            <person name="Woyke T."/>
        </authorList>
    </citation>
    <scope>NUCLEOTIDE SEQUENCE [LARGE SCALE GENOMIC DNA]</scope>
    <source>
        <strain evidence="1">DSM 2782</strain>
    </source>
</reference>
<dbReference type="GO" id="GO:0043937">
    <property type="term" value="P:regulation of sporulation"/>
    <property type="evidence" value="ECO:0007669"/>
    <property type="project" value="InterPro"/>
</dbReference>
<dbReference type="Pfam" id="PF09388">
    <property type="entry name" value="SpoOE-like"/>
    <property type="match status" value="1"/>
</dbReference>
<gene>
    <name evidence="1" type="ORF">Cpap_3974</name>
</gene>
<reference evidence="1" key="1">
    <citation type="submission" date="2009-07" db="EMBL/GenBank/DDBJ databases">
        <authorList>
            <consortium name="US DOE Joint Genome Institute (JGI-PGF)"/>
            <person name="Lucas S."/>
            <person name="Copeland A."/>
            <person name="Lapidus A."/>
            <person name="Glavina del Rio T."/>
            <person name="Tice H."/>
            <person name="Bruce D."/>
            <person name="Goodwin L."/>
            <person name="Pitluck S."/>
            <person name="Larimer F."/>
            <person name="Land M.L."/>
            <person name="Mouttaki H."/>
            <person name="He Z."/>
            <person name="Zhou J."/>
            <person name="Hemme C.L."/>
        </authorList>
    </citation>
    <scope>NUCLEOTIDE SEQUENCE</scope>
    <source>
        <strain evidence="1">DSM 2782</strain>
    </source>
</reference>
<comment type="caution">
    <text evidence="1">The sequence shown here is derived from an EMBL/GenBank/DDBJ whole genome shotgun (WGS) entry which is preliminary data.</text>
</comment>
<evidence type="ECO:0000313" key="2">
    <source>
        <dbReference type="Proteomes" id="UP000003860"/>
    </source>
</evidence>
<dbReference type="SUPFAM" id="SSF140500">
    <property type="entry name" value="BAS1536-like"/>
    <property type="match status" value="1"/>
</dbReference>
<dbReference type="InterPro" id="IPR036638">
    <property type="entry name" value="HLH_DNA-bd_sf"/>
</dbReference>
<sequence length="58" mass="6910">MLTDKINELREELNKQVISGDVHKQSILRLSQKLYAYIVEYLKNNDCKRIGNKIYIKK</sequence>
<keyword evidence="2" id="KW-1185">Reference proteome</keyword>
<dbReference type="InterPro" id="IPR018540">
    <property type="entry name" value="Spo0E-like"/>
</dbReference>
<dbReference type="RefSeq" id="WP_004616323.1">
    <property type="nucleotide sequence ID" value="NZ_ACXX02000001.1"/>
</dbReference>
<dbReference type="EMBL" id="ACXX02000001">
    <property type="protein sequence ID" value="EGD49538.1"/>
    <property type="molecule type" value="Genomic_DNA"/>
</dbReference>
<accession>F1T7U0</accession>
<evidence type="ECO:0000313" key="1">
    <source>
        <dbReference type="EMBL" id="EGD49538.1"/>
    </source>
</evidence>
<dbReference type="AlphaFoldDB" id="F1T7U0"/>